<dbReference type="SUPFAM" id="SSF46894">
    <property type="entry name" value="C-terminal effector domain of the bipartite response regulators"/>
    <property type="match status" value="1"/>
</dbReference>
<name>A0AAE9YXQ4_9GAMM</name>
<sequence length="747" mass="85537">MNNTVGKWLIDEQSHCIVSDDEKVELNLATFKLLQLFASCPGEIISLSKIKEEVWQNEFTTNNVVYQTIRNLRMALEGDSGKSYIKTVPRHGYQLLVKIDDQMEGSVPALSGDENMELPAVPQESTGITALVCNKLNTRRWRLMLAIIATMMIVMVAVIKISWVASISQPTKNMSPSKGRLVIIDDIVEISEQQRQIFSHYQQKVVLDSNMEKTRLSSTENLLSKLDQMGDQHKLVVQYLPVQKAILNLVFVGKPSRLAYLSVQPVDKITQKADLEKFTHHLLAVFDDPMLDKGNSGIAGLLRENQEAQALASLSFGQTERLQTARQSIREAIEKYSLNEQQKKAKYYFIETLYAFYQIESFDDKQLHTGVNYLLSHYSQSNYSLVAAAFYLANKESVSIAFQLLEYLEQDPFVTYIQGLLHYELDELTSALKHFEKVYRQDKDFQDNTYFYLELLLSSKRRQEFGQIYTDLKHENYISTNIYYLFYNWLLMQGDFPEAINLLSRDLDKLICNDDLYGAMALINNALANPTQVDKWQGLLTSVESRDWRPPWLFYVRMLNENNLPAYAPWYEEYRKGVLGQDSFIDPIIFVFTVRLALGEYEQVDAAMEKLEQAWASFNEPAFIEVAKVVLKSQLARQQGQNTDDLLASVEEQVIELQWDEIPYINQVLASYYILSDDFASAEVHLIDGCNKNPAICSGWQNIPLLAPIMQTKKLQLSLEKAEQVIRENQSRLTALNSKVAASCPAL</sequence>
<dbReference type="Pfam" id="PF00486">
    <property type="entry name" value="Trans_reg_C"/>
    <property type="match status" value="1"/>
</dbReference>
<dbReference type="GO" id="GO:0000160">
    <property type="term" value="P:phosphorelay signal transduction system"/>
    <property type="evidence" value="ECO:0007669"/>
    <property type="project" value="InterPro"/>
</dbReference>
<reference evidence="5 6" key="1">
    <citation type="journal article" date="2015" name="Genome Announc.">
        <title>Draft Genome Sequences of Marine Isolates of Thalassomonas viridans and Thalassomonas actiniarum.</title>
        <authorList>
            <person name="Olonade I."/>
            <person name="van Zyl L.J."/>
            <person name="Trindade M."/>
        </authorList>
    </citation>
    <scope>NUCLEOTIDE SEQUENCE [LARGE SCALE GENOMIC DNA]</scope>
    <source>
        <strain evidence="5 6">A5K-106</strain>
    </source>
</reference>
<dbReference type="Gene3D" id="1.25.40.10">
    <property type="entry name" value="Tetratricopeptide repeat domain"/>
    <property type="match status" value="1"/>
</dbReference>
<dbReference type="InterPro" id="IPR036388">
    <property type="entry name" value="WH-like_DNA-bd_sf"/>
</dbReference>
<dbReference type="KEGG" id="tact:SG35_031635"/>
<dbReference type="AlphaFoldDB" id="A0AAE9YXQ4"/>
<evidence type="ECO:0000313" key="6">
    <source>
        <dbReference type="Proteomes" id="UP000032568"/>
    </source>
</evidence>
<feature type="transmembrane region" description="Helical" evidence="3">
    <location>
        <begin position="143"/>
        <end position="165"/>
    </location>
</feature>
<organism evidence="5 6">
    <name type="scientific">Thalassomonas actiniarum</name>
    <dbReference type="NCBI Taxonomy" id="485447"/>
    <lineage>
        <taxon>Bacteria</taxon>
        <taxon>Pseudomonadati</taxon>
        <taxon>Pseudomonadota</taxon>
        <taxon>Gammaproteobacteria</taxon>
        <taxon>Alteromonadales</taxon>
        <taxon>Colwelliaceae</taxon>
        <taxon>Thalassomonas</taxon>
    </lineage>
</organism>
<keyword evidence="3" id="KW-1133">Transmembrane helix</keyword>
<dbReference type="SMART" id="SM00862">
    <property type="entry name" value="Trans_reg_C"/>
    <property type="match status" value="1"/>
</dbReference>
<evidence type="ECO:0000256" key="3">
    <source>
        <dbReference type="SAM" id="Phobius"/>
    </source>
</evidence>
<reference evidence="5 6" key="2">
    <citation type="journal article" date="2022" name="Mar. Drugs">
        <title>Bioassay-Guided Fractionation Leads to the Detection of Cholic Acid Generated by the Rare Thalassomonas sp.</title>
        <authorList>
            <person name="Pheiffer F."/>
            <person name="Schneider Y.K."/>
            <person name="Hansen E.H."/>
            <person name="Andersen J.H."/>
            <person name="Isaksson J."/>
            <person name="Busche T."/>
            <person name="R C."/>
            <person name="Kalinowski J."/>
            <person name="Zyl L.V."/>
            <person name="Trindade M."/>
        </authorList>
    </citation>
    <scope>NUCLEOTIDE SEQUENCE [LARGE SCALE GENOMIC DNA]</scope>
    <source>
        <strain evidence="5 6">A5K-106</strain>
    </source>
</reference>
<dbReference type="InterPro" id="IPR011990">
    <property type="entry name" value="TPR-like_helical_dom_sf"/>
</dbReference>
<evidence type="ECO:0000313" key="5">
    <source>
        <dbReference type="EMBL" id="WDE02304.1"/>
    </source>
</evidence>
<keyword evidence="3" id="KW-0472">Membrane</keyword>
<evidence type="ECO:0000259" key="4">
    <source>
        <dbReference type="PROSITE" id="PS51755"/>
    </source>
</evidence>
<accession>A0AAE9YXQ4</accession>
<feature type="DNA-binding region" description="OmpR/PhoB-type" evidence="2">
    <location>
        <begin position="1"/>
        <end position="97"/>
    </location>
</feature>
<dbReference type="GO" id="GO:0003677">
    <property type="term" value="F:DNA binding"/>
    <property type="evidence" value="ECO:0007669"/>
    <property type="project" value="UniProtKB-UniRule"/>
</dbReference>
<dbReference type="Pfam" id="PF23300">
    <property type="entry name" value="HEAT_Nup120"/>
    <property type="match status" value="1"/>
</dbReference>
<keyword evidence="6" id="KW-1185">Reference proteome</keyword>
<dbReference type="PROSITE" id="PS51755">
    <property type="entry name" value="OMPR_PHOB"/>
    <property type="match status" value="1"/>
</dbReference>
<feature type="domain" description="OmpR/PhoB-type" evidence="4">
    <location>
        <begin position="1"/>
        <end position="97"/>
    </location>
</feature>
<protein>
    <submittedName>
        <fullName evidence="5">Winged helix-turn-helix domain-containing protein</fullName>
    </submittedName>
</protein>
<proteinExistence type="predicted"/>
<gene>
    <name evidence="5" type="ORF">SG35_031635</name>
</gene>
<dbReference type="CDD" id="cd00383">
    <property type="entry name" value="trans_reg_C"/>
    <property type="match status" value="1"/>
</dbReference>
<dbReference type="InterPro" id="IPR016032">
    <property type="entry name" value="Sig_transdc_resp-reg_C-effctor"/>
</dbReference>
<dbReference type="InterPro" id="IPR001867">
    <property type="entry name" value="OmpR/PhoB-type_DNA-bd"/>
</dbReference>
<dbReference type="RefSeq" id="WP_044831144.1">
    <property type="nucleotide sequence ID" value="NZ_CP059736.1"/>
</dbReference>
<dbReference type="GO" id="GO:0006355">
    <property type="term" value="P:regulation of DNA-templated transcription"/>
    <property type="evidence" value="ECO:0007669"/>
    <property type="project" value="InterPro"/>
</dbReference>
<keyword evidence="1 2" id="KW-0238">DNA-binding</keyword>
<dbReference type="Proteomes" id="UP000032568">
    <property type="component" value="Chromosome pTact"/>
</dbReference>
<dbReference type="InterPro" id="IPR056548">
    <property type="entry name" value="HEAT_Nup120"/>
</dbReference>
<evidence type="ECO:0000256" key="1">
    <source>
        <dbReference type="ARBA" id="ARBA00023125"/>
    </source>
</evidence>
<evidence type="ECO:0000256" key="2">
    <source>
        <dbReference type="PROSITE-ProRule" id="PRU01091"/>
    </source>
</evidence>
<dbReference type="EMBL" id="CP059736">
    <property type="protein sequence ID" value="WDE02304.1"/>
    <property type="molecule type" value="Genomic_DNA"/>
</dbReference>
<keyword evidence="3" id="KW-0812">Transmembrane</keyword>
<dbReference type="Gene3D" id="1.10.10.10">
    <property type="entry name" value="Winged helix-like DNA-binding domain superfamily/Winged helix DNA-binding domain"/>
    <property type="match status" value="1"/>
</dbReference>